<sequence>MKNLNMMRSSHAMVGVEGSLKNRIILKYLTATAVLMIGVFVMVYILVHQAVYSHLDGELEGEAMEFAESVRVGDGTLVVEDLKEWMEREHITVDFTPQFVQVVSVSGMPEIVKKSFNLFSDTLTYNSAFSRSVFYSSYVGADPVRQVQVPLFSDGSLEGHVIVATPLREAVLVLHDLRFVLLVSFPLVLLVLFIITRVVVAKSIQPVEKIIETAESITRENLDERILLPEKRDELYRLASTVNSLLDRLGDAYNREKQFTADASHELKTPLASVMGTLEVLVRRPRDRQHYEERIGQCIRELKRMADLVDRLMLLARIDSDTQHPGLRPLCPAVLVPGILERFEHQIREKSLHVQLDLDQNAMCIADEGMLDIMFENLVGNAVKYSVSNRELGIGIIRVHDEVSCSFRSFGALIPAGSSNKVFDRFYRVDSSRNSNIPGTGLGLSVVKKLADIQGIRLHLDTAPPDKTVVELRIPAI</sequence>
<evidence type="ECO:0000256" key="9">
    <source>
        <dbReference type="ARBA" id="ARBA00023012"/>
    </source>
</evidence>
<dbReference type="InterPro" id="IPR036097">
    <property type="entry name" value="HisK_dim/P_sf"/>
</dbReference>
<dbReference type="PANTHER" id="PTHR45436">
    <property type="entry name" value="SENSOR HISTIDINE KINASE YKOH"/>
    <property type="match status" value="1"/>
</dbReference>
<dbReference type="InterPro" id="IPR003660">
    <property type="entry name" value="HAMP_dom"/>
</dbReference>
<proteinExistence type="predicted"/>
<dbReference type="SMART" id="SM00387">
    <property type="entry name" value="HATPase_c"/>
    <property type="match status" value="1"/>
</dbReference>
<keyword evidence="10" id="KW-0472">Membrane</keyword>
<dbReference type="InterPro" id="IPR050428">
    <property type="entry name" value="TCS_sensor_his_kinase"/>
</dbReference>
<dbReference type="Gene3D" id="3.30.565.10">
    <property type="entry name" value="Histidine kinase-like ATPase, C-terminal domain"/>
    <property type="match status" value="1"/>
</dbReference>
<dbReference type="PANTHER" id="PTHR45436:SF5">
    <property type="entry name" value="SENSOR HISTIDINE KINASE TRCS"/>
    <property type="match status" value="1"/>
</dbReference>
<evidence type="ECO:0000256" key="4">
    <source>
        <dbReference type="ARBA" id="ARBA00022553"/>
    </source>
</evidence>
<reference evidence="13" key="1">
    <citation type="journal article" date="2020" name="mSystems">
        <title>Genome- and Community-Level Interaction Insights into Carbon Utilization and Element Cycling Functions of Hydrothermarchaeota in Hydrothermal Sediment.</title>
        <authorList>
            <person name="Zhou Z."/>
            <person name="Liu Y."/>
            <person name="Xu W."/>
            <person name="Pan J."/>
            <person name="Luo Z.H."/>
            <person name="Li M."/>
        </authorList>
    </citation>
    <scope>NUCLEOTIDE SEQUENCE [LARGE SCALE GENOMIC DNA]</scope>
    <source>
        <strain evidence="13">SpSt-1181</strain>
    </source>
</reference>
<feature type="transmembrane region" description="Helical" evidence="10">
    <location>
        <begin position="179"/>
        <end position="200"/>
    </location>
</feature>
<comment type="caution">
    <text evidence="13">The sequence shown here is derived from an EMBL/GenBank/DDBJ whole genome shotgun (WGS) entry which is preliminary data.</text>
</comment>
<evidence type="ECO:0000256" key="8">
    <source>
        <dbReference type="ARBA" id="ARBA00022989"/>
    </source>
</evidence>
<protein>
    <recommendedName>
        <fullName evidence="3">histidine kinase</fullName>
        <ecNumber evidence="3">2.7.13.3</ecNumber>
    </recommendedName>
</protein>
<evidence type="ECO:0000313" key="13">
    <source>
        <dbReference type="EMBL" id="HED31895.1"/>
    </source>
</evidence>
<keyword evidence="4" id="KW-0597">Phosphoprotein</keyword>
<evidence type="ECO:0000256" key="10">
    <source>
        <dbReference type="SAM" id="Phobius"/>
    </source>
</evidence>
<dbReference type="SUPFAM" id="SSF47384">
    <property type="entry name" value="Homodimeric domain of signal transducing histidine kinase"/>
    <property type="match status" value="1"/>
</dbReference>
<keyword evidence="5" id="KW-0808">Transferase</keyword>
<dbReference type="EC" id="2.7.13.3" evidence="3"/>
<comment type="subcellular location">
    <subcellularLocation>
        <location evidence="2">Membrane</location>
    </subcellularLocation>
</comment>
<evidence type="ECO:0000256" key="5">
    <source>
        <dbReference type="ARBA" id="ARBA00022679"/>
    </source>
</evidence>
<dbReference type="SMART" id="SM00388">
    <property type="entry name" value="HisKA"/>
    <property type="match status" value="1"/>
</dbReference>
<accession>A0A831SUS0</accession>
<dbReference type="EMBL" id="DSBW01000216">
    <property type="protein sequence ID" value="HED31895.1"/>
    <property type="molecule type" value="Genomic_DNA"/>
</dbReference>
<dbReference type="SUPFAM" id="SSF55874">
    <property type="entry name" value="ATPase domain of HSP90 chaperone/DNA topoisomerase II/histidine kinase"/>
    <property type="match status" value="1"/>
</dbReference>
<dbReference type="CDD" id="cd06225">
    <property type="entry name" value="HAMP"/>
    <property type="match status" value="1"/>
</dbReference>
<dbReference type="InterPro" id="IPR005467">
    <property type="entry name" value="His_kinase_dom"/>
</dbReference>
<gene>
    <name evidence="13" type="ORF">ENN50_09525</name>
</gene>
<evidence type="ECO:0000256" key="2">
    <source>
        <dbReference type="ARBA" id="ARBA00004370"/>
    </source>
</evidence>
<evidence type="ECO:0000259" key="11">
    <source>
        <dbReference type="PROSITE" id="PS50109"/>
    </source>
</evidence>
<dbReference type="InterPro" id="IPR003594">
    <property type="entry name" value="HATPase_dom"/>
</dbReference>
<comment type="catalytic activity">
    <reaction evidence="1">
        <text>ATP + protein L-histidine = ADP + protein N-phospho-L-histidine.</text>
        <dbReference type="EC" id="2.7.13.3"/>
    </reaction>
</comment>
<evidence type="ECO:0000256" key="3">
    <source>
        <dbReference type="ARBA" id="ARBA00012438"/>
    </source>
</evidence>
<dbReference type="PROSITE" id="PS50885">
    <property type="entry name" value="HAMP"/>
    <property type="match status" value="1"/>
</dbReference>
<dbReference type="Pfam" id="PF00512">
    <property type="entry name" value="HisKA"/>
    <property type="match status" value="1"/>
</dbReference>
<dbReference type="Proteomes" id="UP000886335">
    <property type="component" value="Unassembled WGS sequence"/>
</dbReference>
<dbReference type="AlphaFoldDB" id="A0A831SUS0"/>
<feature type="domain" description="Histidine kinase" evidence="11">
    <location>
        <begin position="262"/>
        <end position="477"/>
    </location>
</feature>
<evidence type="ECO:0000256" key="1">
    <source>
        <dbReference type="ARBA" id="ARBA00000085"/>
    </source>
</evidence>
<keyword evidence="8 10" id="KW-1133">Transmembrane helix</keyword>
<dbReference type="FunFam" id="1.10.287.130:FF:000001">
    <property type="entry name" value="Two-component sensor histidine kinase"/>
    <property type="match status" value="1"/>
</dbReference>
<name>A0A831SUS0_PROAE</name>
<evidence type="ECO:0000256" key="7">
    <source>
        <dbReference type="ARBA" id="ARBA00022777"/>
    </source>
</evidence>
<dbReference type="InterPro" id="IPR036890">
    <property type="entry name" value="HATPase_C_sf"/>
</dbReference>
<feature type="domain" description="HAMP" evidence="12">
    <location>
        <begin position="201"/>
        <end position="254"/>
    </location>
</feature>
<organism evidence="13">
    <name type="scientific">Prosthecochloris aestuarii</name>
    <dbReference type="NCBI Taxonomy" id="1102"/>
    <lineage>
        <taxon>Bacteria</taxon>
        <taxon>Pseudomonadati</taxon>
        <taxon>Chlorobiota</taxon>
        <taxon>Chlorobiia</taxon>
        <taxon>Chlorobiales</taxon>
        <taxon>Chlorobiaceae</taxon>
        <taxon>Prosthecochloris</taxon>
    </lineage>
</organism>
<evidence type="ECO:0000256" key="6">
    <source>
        <dbReference type="ARBA" id="ARBA00022692"/>
    </source>
</evidence>
<dbReference type="GO" id="GO:0005886">
    <property type="term" value="C:plasma membrane"/>
    <property type="evidence" value="ECO:0007669"/>
    <property type="project" value="TreeGrafter"/>
</dbReference>
<dbReference type="PROSITE" id="PS50109">
    <property type="entry name" value="HIS_KIN"/>
    <property type="match status" value="1"/>
</dbReference>
<feature type="transmembrane region" description="Helical" evidence="10">
    <location>
        <begin position="28"/>
        <end position="47"/>
    </location>
</feature>
<keyword evidence="7" id="KW-0418">Kinase</keyword>
<dbReference type="SMART" id="SM00304">
    <property type="entry name" value="HAMP"/>
    <property type="match status" value="1"/>
</dbReference>
<dbReference type="Pfam" id="PF00672">
    <property type="entry name" value="HAMP"/>
    <property type="match status" value="1"/>
</dbReference>
<dbReference type="GO" id="GO:0000155">
    <property type="term" value="F:phosphorelay sensor kinase activity"/>
    <property type="evidence" value="ECO:0007669"/>
    <property type="project" value="InterPro"/>
</dbReference>
<keyword evidence="6 10" id="KW-0812">Transmembrane</keyword>
<evidence type="ECO:0000259" key="12">
    <source>
        <dbReference type="PROSITE" id="PS50885"/>
    </source>
</evidence>
<dbReference type="InterPro" id="IPR003661">
    <property type="entry name" value="HisK_dim/P_dom"/>
</dbReference>
<dbReference type="CDD" id="cd00082">
    <property type="entry name" value="HisKA"/>
    <property type="match status" value="1"/>
</dbReference>
<dbReference type="Gene3D" id="6.10.340.10">
    <property type="match status" value="1"/>
</dbReference>
<keyword evidence="9" id="KW-0902">Two-component regulatory system</keyword>
<dbReference type="Pfam" id="PF02518">
    <property type="entry name" value="HATPase_c"/>
    <property type="match status" value="1"/>
</dbReference>
<dbReference type="SUPFAM" id="SSF158472">
    <property type="entry name" value="HAMP domain-like"/>
    <property type="match status" value="1"/>
</dbReference>
<dbReference type="Gene3D" id="1.10.287.130">
    <property type="match status" value="1"/>
</dbReference>